<dbReference type="NCBIfam" id="NF037997">
    <property type="entry name" value="Na_Pi_symport"/>
    <property type="match status" value="2"/>
</dbReference>
<protein>
    <submittedName>
        <fullName evidence="7">Na/Pi symporter</fullName>
    </submittedName>
</protein>
<keyword evidence="4 6" id="KW-1133">Transmembrane helix</keyword>
<evidence type="ECO:0000313" key="8">
    <source>
        <dbReference type="Proteomes" id="UP000614216"/>
    </source>
</evidence>
<comment type="subcellular location">
    <subcellularLocation>
        <location evidence="1">Cell membrane</location>
        <topology evidence="1">Multi-pass membrane protein</topology>
    </subcellularLocation>
</comment>
<dbReference type="GO" id="GO:0005436">
    <property type="term" value="F:sodium:phosphate symporter activity"/>
    <property type="evidence" value="ECO:0007669"/>
    <property type="project" value="InterPro"/>
</dbReference>
<comment type="caution">
    <text evidence="7">The sequence shown here is derived from an EMBL/GenBank/DDBJ whole genome shotgun (WGS) entry which is preliminary data.</text>
</comment>
<dbReference type="PANTHER" id="PTHR10010">
    <property type="entry name" value="SOLUTE CARRIER FAMILY 34 SODIUM PHOSPHATE , MEMBER 2-RELATED"/>
    <property type="match status" value="1"/>
</dbReference>
<organism evidence="7 8">
    <name type="scientific">Fulvivirga marina</name>
    <dbReference type="NCBI Taxonomy" id="2494733"/>
    <lineage>
        <taxon>Bacteria</taxon>
        <taxon>Pseudomonadati</taxon>
        <taxon>Bacteroidota</taxon>
        <taxon>Cytophagia</taxon>
        <taxon>Cytophagales</taxon>
        <taxon>Fulvivirgaceae</taxon>
        <taxon>Fulvivirga</taxon>
    </lineage>
</organism>
<feature type="transmembrane region" description="Helical" evidence="6">
    <location>
        <begin position="219"/>
        <end position="244"/>
    </location>
</feature>
<evidence type="ECO:0000256" key="2">
    <source>
        <dbReference type="ARBA" id="ARBA00022475"/>
    </source>
</evidence>
<evidence type="ECO:0000313" key="7">
    <source>
        <dbReference type="EMBL" id="MBL6449681.1"/>
    </source>
</evidence>
<keyword evidence="3 6" id="KW-0812">Transmembrane</keyword>
<evidence type="ECO:0000256" key="1">
    <source>
        <dbReference type="ARBA" id="ARBA00004651"/>
    </source>
</evidence>
<keyword evidence="5 6" id="KW-0472">Membrane</keyword>
<feature type="transmembrane region" description="Helical" evidence="6">
    <location>
        <begin position="165"/>
        <end position="188"/>
    </location>
</feature>
<dbReference type="InterPro" id="IPR003841">
    <property type="entry name" value="Na/Pi_transpt"/>
</dbReference>
<reference evidence="7" key="1">
    <citation type="submission" date="2021-01" db="EMBL/GenBank/DDBJ databases">
        <title>Fulvivirga kasyanovii gen. nov., sp nov., a novel member of the phylum Bacteroidetes isolated from seawater in a mussel farm.</title>
        <authorList>
            <person name="Zhao L.-H."/>
            <person name="Wang Z.-J."/>
        </authorList>
    </citation>
    <scope>NUCLEOTIDE SEQUENCE</scope>
    <source>
        <strain evidence="7">29W222</strain>
    </source>
</reference>
<dbReference type="GO" id="GO:0044341">
    <property type="term" value="P:sodium-dependent phosphate transport"/>
    <property type="evidence" value="ECO:0007669"/>
    <property type="project" value="InterPro"/>
</dbReference>
<proteinExistence type="predicted"/>
<dbReference type="PANTHER" id="PTHR10010:SF46">
    <property type="entry name" value="SODIUM-DEPENDENT PHOSPHATE TRANSPORT PROTEIN 2B"/>
    <property type="match status" value="1"/>
</dbReference>
<dbReference type="GO" id="GO:0005886">
    <property type="term" value="C:plasma membrane"/>
    <property type="evidence" value="ECO:0007669"/>
    <property type="project" value="UniProtKB-SubCell"/>
</dbReference>
<sequence>MFLFSIDLMSDSFKHLSKEAIESILKAASNPFIGLFIGLLITALIQSSSTSTTLIVAAVASGSINLVDAVPMIMGANIGTTITSTIISLSYIGNREQFRKALSAAVVHDFFNILVVMILFPLELKYEFLSSMADKISSTLIGIDATEAIHQAPFKLIDFSPITSLYTSIIDIAIINLLFSFLLLFASIKILSRIISKLLIGESEEKLQKYIFNNTGMSFLWGTFVTSIIQSSSISTSLVIPFVATDKISLRKITPFIIGANVGTTITAFIAVFFKSYELVSIAIVHLTFNIIGVMIFLPFPWLREVLTKMAEKFSALASNYRFTVIIYILMIFFIIPFCLIYFTKGFESL</sequence>
<feature type="transmembrane region" description="Helical" evidence="6">
    <location>
        <begin position="32"/>
        <end position="60"/>
    </location>
</feature>
<evidence type="ECO:0000256" key="4">
    <source>
        <dbReference type="ARBA" id="ARBA00022989"/>
    </source>
</evidence>
<feature type="transmembrane region" description="Helical" evidence="6">
    <location>
        <begin position="256"/>
        <end position="274"/>
    </location>
</feature>
<feature type="transmembrane region" description="Helical" evidence="6">
    <location>
        <begin position="281"/>
        <end position="303"/>
    </location>
</feature>
<evidence type="ECO:0000256" key="5">
    <source>
        <dbReference type="ARBA" id="ARBA00023136"/>
    </source>
</evidence>
<accession>A0A937G761</accession>
<gene>
    <name evidence="7" type="ORF">JMN32_25450</name>
</gene>
<feature type="transmembrane region" description="Helical" evidence="6">
    <location>
        <begin position="104"/>
        <end position="122"/>
    </location>
</feature>
<evidence type="ECO:0000256" key="6">
    <source>
        <dbReference type="SAM" id="Phobius"/>
    </source>
</evidence>
<dbReference type="EMBL" id="JAEUGD010000067">
    <property type="protein sequence ID" value="MBL6449681.1"/>
    <property type="molecule type" value="Genomic_DNA"/>
</dbReference>
<name>A0A937G761_9BACT</name>
<evidence type="ECO:0000256" key="3">
    <source>
        <dbReference type="ARBA" id="ARBA00022692"/>
    </source>
</evidence>
<dbReference type="Pfam" id="PF02690">
    <property type="entry name" value="Na_Pi_cotrans"/>
    <property type="match status" value="2"/>
</dbReference>
<dbReference type="Proteomes" id="UP000614216">
    <property type="component" value="Unassembled WGS sequence"/>
</dbReference>
<feature type="transmembrane region" description="Helical" evidence="6">
    <location>
        <begin position="72"/>
        <end position="92"/>
    </location>
</feature>
<keyword evidence="2" id="KW-1003">Cell membrane</keyword>
<feature type="transmembrane region" description="Helical" evidence="6">
    <location>
        <begin position="323"/>
        <end position="343"/>
    </location>
</feature>
<keyword evidence="8" id="KW-1185">Reference proteome</keyword>
<dbReference type="AlphaFoldDB" id="A0A937G761"/>